<evidence type="ECO:0000313" key="2">
    <source>
        <dbReference type="EMBL" id="CUS34884.1"/>
    </source>
</evidence>
<dbReference type="Gene3D" id="3.40.50.2000">
    <property type="entry name" value="Glycogen Phosphorylase B"/>
    <property type="match status" value="2"/>
</dbReference>
<accession>A0A0S4LFV8</accession>
<sequence length="353" mass="38991">MTSEKQSRPSVLLVGNFLSASKGVRGVCEDLAQGLKAAGWSVTTTSSRPGRFARLVDFLLTVWRYRNRYQVAQVDVFSGPAFLWAELVCLALRIVKKPYVLTLHGGNLPAFAKRSGKRVPHLLQSASVVTAPSGYLLEQMCTYRQDIVLLPNSLELTNYSFKHRAHPTLNLMWLRAFHDIYDPSLAVKVVSLLAKDFSSVRLQMIGPDKGDGSRDKMMSLARELGVHDRVTCPGKVPKSATAHWLQQGDIFLNTAKVDNTPVSVIEAMACGLCVVSTNVGGIPYLLKDEWDALIVPAGDEAAMAAAIRRIVTEGELAQRLSHNGRRKVEEFGWSHILPRWEKLLTKVAAEGRT</sequence>
<dbReference type="PANTHER" id="PTHR12526">
    <property type="entry name" value="GLYCOSYLTRANSFERASE"/>
    <property type="match status" value="1"/>
</dbReference>
<dbReference type="AlphaFoldDB" id="A0A0S4LFV8"/>
<keyword evidence="3" id="KW-1185">Reference proteome</keyword>
<dbReference type="RefSeq" id="WP_090747042.1">
    <property type="nucleotide sequence ID" value="NZ_CZQA01000008.1"/>
</dbReference>
<dbReference type="InterPro" id="IPR001296">
    <property type="entry name" value="Glyco_trans_1"/>
</dbReference>
<dbReference type="Proteomes" id="UP000199032">
    <property type="component" value="Unassembled WGS sequence"/>
</dbReference>
<dbReference type="Pfam" id="PF00534">
    <property type="entry name" value="Glycos_transf_1"/>
    <property type="match status" value="1"/>
</dbReference>
<dbReference type="EMBL" id="CZQA01000008">
    <property type="protein sequence ID" value="CUS34884.1"/>
    <property type="molecule type" value="Genomic_DNA"/>
</dbReference>
<dbReference type="SUPFAM" id="SSF53756">
    <property type="entry name" value="UDP-Glycosyltransferase/glycogen phosphorylase"/>
    <property type="match status" value="1"/>
</dbReference>
<protein>
    <submittedName>
        <fullName evidence="2">Glycosyl transferase group 1</fullName>
    </submittedName>
</protein>
<dbReference type="GO" id="GO:0016757">
    <property type="term" value="F:glycosyltransferase activity"/>
    <property type="evidence" value="ECO:0007669"/>
    <property type="project" value="InterPro"/>
</dbReference>
<dbReference type="STRING" id="1742972.COMA1_20005"/>
<gene>
    <name evidence="2" type="ORF">COMA1_20005</name>
</gene>
<name>A0A0S4LFV8_9BACT</name>
<dbReference type="OrthoDB" id="9815550at2"/>
<proteinExistence type="predicted"/>
<evidence type="ECO:0000313" key="3">
    <source>
        <dbReference type="Proteomes" id="UP000199032"/>
    </source>
</evidence>
<dbReference type="CDD" id="cd03801">
    <property type="entry name" value="GT4_PimA-like"/>
    <property type="match status" value="1"/>
</dbReference>
<reference evidence="2 3" key="1">
    <citation type="submission" date="2015-10" db="EMBL/GenBank/DDBJ databases">
        <authorList>
            <person name="Gilbert D.G."/>
        </authorList>
    </citation>
    <scope>NUCLEOTIDE SEQUENCE [LARGE SCALE GENOMIC DNA]</scope>
    <source>
        <strain evidence="2">COMA1</strain>
    </source>
</reference>
<feature type="domain" description="Glycosyl transferase family 1" evidence="1">
    <location>
        <begin position="183"/>
        <end position="326"/>
    </location>
</feature>
<evidence type="ECO:0000259" key="1">
    <source>
        <dbReference type="Pfam" id="PF00534"/>
    </source>
</evidence>
<organism evidence="2 3">
    <name type="scientific">Candidatus Nitrospira nitrosa</name>
    <dbReference type="NCBI Taxonomy" id="1742972"/>
    <lineage>
        <taxon>Bacteria</taxon>
        <taxon>Pseudomonadati</taxon>
        <taxon>Nitrospirota</taxon>
        <taxon>Nitrospiria</taxon>
        <taxon>Nitrospirales</taxon>
        <taxon>Nitrospiraceae</taxon>
        <taxon>Nitrospira</taxon>
    </lineage>
</organism>
<keyword evidence="2" id="KW-0808">Transferase</keyword>